<evidence type="ECO:0000256" key="2">
    <source>
        <dbReference type="ARBA" id="ARBA00023125"/>
    </source>
</evidence>
<keyword evidence="2" id="KW-0238">DNA-binding</keyword>
<reference evidence="5" key="1">
    <citation type="submission" date="2021-12" db="EMBL/GenBank/DDBJ databases">
        <title>Novel species in genus Dyadobacter.</title>
        <authorList>
            <person name="Ma C."/>
        </authorList>
    </citation>
    <scope>NUCLEOTIDE SEQUENCE</scope>
    <source>
        <strain evidence="5">LJ419</strain>
    </source>
</reference>
<organism evidence="5 6">
    <name type="scientific">Dyadobacter chenwenxiniae</name>
    <dbReference type="NCBI Taxonomy" id="2906456"/>
    <lineage>
        <taxon>Bacteria</taxon>
        <taxon>Pseudomonadati</taxon>
        <taxon>Bacteroidota</taxon>
        <taxon>Cytophagia</taxon>
        <taxon>Cytophagales</taxon>
        <taxon>Spirosomataceae</taxon>
        <taxon>Dyadobacter</taxon>
    </lineage>
</organism>
<evidence type="ECO:0000259" key="4">
    <source>
        <dbReference type="PROSITE" id="PS01124"/>
    </source>
</evidence>
<keyword evidence="1" id="KW-0805">Transcription regulation</keyword>
<evidence type="ECO:0000313" key="5">
    <source>
        <dbReference type="EMBL" id="MCF0065574.1"/>
    </source>
</evidence>
<dbReference type="Proteomes" id="UP001139000">
    <property type="component" value="Unassembled WGS sequence"/>
</dbReference>
<dbReference type="Gene3D" id="1.10.10.60">
    <property type="entry name" value="Homeodomain-like"/>
    <property type="match status" value="2"/>
</dbReference>
<dbReference type="GO" id="GO:0003700">
    <property type="term" value="F:DNA-binding transcription factor activity"/>
    <property type="evidence" value="ECO:0007669"/>
    <property type="project" value="InterPro"/>
</dbReference>
<comment type="caution">
    <text evidence="5">The sequence shown here is derived from an EMBL/GenBank/DDBJ whole genome shotgun (WGS) entry which is preliminary data.</text>
</comment>
<dbReference type="SMART" id="SM00342">
    <property type="entry name" value="HTH_ARAC"/>
    <property type="match status" value="1"/>
</dbReference>
<dbReference type="InterPro" id="IPR009057">
    <property type="entry name" value="Homeodomain-like_sf"/>
</dbReference>
<evidence type="ECO:0000256" key="1">
    <source>
        <dbReference type="ARBA" id="ARBA00023015"/>
    </source>
</evidence>
<dbReference type="GO" id="GO:0043565">
    <property type="term" value="F:sequence-specific DNA binding"/>
    <property type="evidence" value="ECO:0007669"/>
    <property type="project" value="InterPro"/>
</dbReference>
<dbReference type="EMBL" id="JAJTTC010000012">
    <property type="protein sequence ID" value="MCF0065574.1"/>
    <property type="molecule type" value="Genomic_DNA"/>
</dbReference>
<dbReference type="RefSeq" id="WP_234658572.1">
    <property type="nucleotide sequence ID" value="NZ_CP094997.1"/>
</dbReference>
<dbReference type="InterPro" id="IPR018060">
    <property type="entry name" value="HTH_AraC"/>
</dbReference>
<dbReference type="PANTHER" id="PTHR43280">
    <property type="entry name" value="ARAC-FAMILY TRANSCRIPTIONAL REGULATOR"/>
    <property type="match status" value="1"/>
</dbReference>
<dbReference type="PRINTS" id="PR00032">
    <property type="entry name" value="HTHARAC"/>
</dbReference>
<dbReference type="InterPro" id="IPR020449">
    <property type="entry name" value="Tscrpt_reg_AraC-type_HTH"/>
</dbReference>
<dbReference type="Pfam" id="PF12833">
    <property type="entry name" value="HTH_18"/>
    <property type="match status" value="1"/>
</dbReference>
<evidence type="ECO:0000313" key="6">
    <source>
        <dbReference type="Proteomes" id="UP001139000"/>
    </source>
</evidence>
<sequence length="298" mass="34505">MKHYKTISQLHQDSNFMPPEHPMISLIHCSDVNSCSIGQSKFTCDFYMIALKKIASGSFIYGKSPYDHDNGSMSFVKPRQVMEINSVVMAENAFVIFIHEDYFLSHNLHKEIKQYGFFDYETNEALHLSPTEEKIIWELYDKISFEYKNNADEFSKDIILTHIDSILKYVQRFYKRQFINRKDMSGPIVTRFNRILASYFETGQLNKKGLPTVTAVSSQLNISSRYLSDLLKQETGKTALEHIHIFLIDEAKNLLMGTENTIAGTAYQLGFENPPYFTRLFKKQTGSTPAEFKKQHLN</sequence>
<name>A0A9X1TIJ3_9BACT</name>
<evidence type="ECO:0000256" key="3">
    <source>
        <dbReference type="ARBA" id="ARBA00023163"/>
    </source>
</evidence>
<keyword evidence="3" id="KW-0804">Transcription</keyword>
<dbReference type="AlphaFoldDB" id="A0A9X1TIJ3"/>
<accession>A0A9X1TIJ3</accession>
<dbReference type="SUPFAM" id="SSF46689">
    <property type="entry name" value="Homeodomain-like"/>
    <property type="match status" value="1"/>
</dbReference>
<feature type="domain" description="HTH araC/xylS-type" evidence="4">
    <location>
        <begin position="194"/>
        <end position="295"/>
    </location>
</feature>
<dbReference type="PROSITE" id="PS01124">
    <property type="entry name" value="HTH_ARAC_FAMILY_2"/>
    <property type="match status" value="1"/>
</dbReference>
<proteinExistence type="predicted"/>
<gene>
    <name evidence="5" type="ORF">LXM26_28925</name>
</gene>
<protein>
    <submittedName>
        <fullName evidence="5">AraC family transcriptional regulator</fullName>
    </submittedName>
</protein>
<dbReference type="PANTHER" id="PTHR43280:SF32">
    <property type="entry name" value="TRANSCRIPTIONAL REGULATORY PROTEIN"/>
    <property type="match status" value="1"/>
</dbReference>
<keyword evidence="6" id="KW-1185">Reference proteome</keyword>